<dbReference type="Proteomes" id="UP000236928">
    <property type="component" value="Unassembled WGS sequence"/>
</dbReference>
<protein>
    <recommendedName>
        <fullName evidence="4">Armadillo/beta-catenin-like repeat family protein</fullName>
    </recommendedName>
</protein>
<accession>A0A2P4YYW8</accession>
<evidence type="ECO:0000256" key="1">
    <source>
        <dbReference type="ARBA" id="ARBA00022737"/>
    </source>
</evidence>
<proteinExistence type="predicted"/>
<reference evidence="2 3" key="1">
    <citation type="submission" date="2014-04" db="EMBL/GenBank/DDBJ databases">
        <title>Comparative Genomics of Cryptosporidium Species.</title>
        <authorList>
            <person name="Silva J.C."/>
            <person name="Su Q."/>
            <person name="Chalmers R."/>
            <person name="Chibucos M.C."/>
            <person name="Elwin K."/>
            <person name="Godinez A."/>
            <person name="Guo F."/>
            <person name="Huynh K."/>
            <person name="Orvis J."/>
            <person name="Ott S."/>
            <person name="Sadzewicz L."/>
            <person name="Sengamalay N."/>
            <person name="Shetty A."/>
            <person name="Sun M."/>
            <person name="Tallon L."/>
            <person name="Xiao L."/>
            <person name="Zhang H."/>
            <person name="Fraser C.M."/>
            <person name="Zhu G."/>
            <person name="Kissinger J."/>
            <person name="Widmer G."/>
        </authorList>
    </citation>
    <scope>NUCLEOTIDE SEQUENCE [LARGE SCALE GENOMIC DNA]</scope>
    <source>
        <strain evidence="2 3">UKMEL1</strain>
    </source>
</reference>
<organism evidence="2 3">
    <name type="scientific">Cryptosporidium meleagridis</name>
    <dbReference type="NCBI Taxonomy" id="93969"/>
    <lineage>
        <taxon>Eukaryota</taxon>
        <taxon>Sar</taxon>
        <taxon>Alveolata</taxon>
        <taxon>Apicomplexa</taxon>
        <taxon>Conoidasida</taxon>
        <taxon>Coccidia</taxon>
        <taxon>Eucoccidiorida</taxon>
        <taxon>Eimeriorina</taxon>
        <taxon>Cryptosporidiidae</taxon>
        <taxon>Cryptosporidium</taxon>
    </lineage>
</organism>
<dbReference type="EMBL" id="JIBK01000009">
    <property type="protein sequence ID" value="POM83013.1"/>
    <property type="molecule type" value="Genomic_DNA"/>
</dbReference>
<evidence type="ECO:0000313" key="3">
    <source>
        <dbReference type="Proteomes" id="UP000236928"/>
    </source>
</evidence>
<evidence type="ECO:0008006" key="4">
    <source>
        <dbReference type="Google" id="ProtNLM"/>
    </source>
</evidence>
<dbReference type="PANTHER" id="PTHR22895">
    <property type="entry name" value="ARMADILLO REPEAT-CONTAINING PROTEIN 6"/>
    <property type="match status" value="1"/>
</dbReference>
<dbReference type="PANTHER" id="PTHR22895:SF0">
    <property type="entry name" value="ARMADILLO REPEAT-CONTAINING PROTEIN 6"/>
    <property type="match status" value="1"/>
</dbReference>
<dbReference type="InterPro" id="IPR011989">
    <property type="entry name" value="ARM-like"/>
</dbReference>
<sequence length="2564" mass="279614">MAINKTQRAPDNGVATAISSANQHKKFKRMLLFSLRSLSDLCVPPTLLYKENSLDAMQRGILEIMSEALQQFPDDEDISTNCVRIMFGISEFMKESQDPELTNMFISRGGSNTVAMAVNGLIESNDSAILASICITIENLFSIGALDPATAANCLGKFYESKYLGSSELVKVTSAICAIAHQESGIAALVQAGIGSKTLNFAHNWTKSDNESAALIENCLEIVRLCASHGDVPEDALKAVVHIIDLYRSRRGITEKGGACLELLMNPQKLMECLVIIKSPNSDITQKDDSLTMLSAMAYVSSFADEIVRQGGISMVVEALNQGVSEYSQSSNEEHTSKSSRIIIGSLRVLARVASNPSNVDNLIEIGGIDAICSAFTTCINNLEISTAVCQSLYPLFVRETTAVAAASIMGDLLQLFYSNVENDKDFTKCAADLLSIASQHAPLAEALISVQSVEILATCLNYYCDDAAYQSASLAALNHLAPFIKTLQPISEFGGISGIEKSIIENVKDEVLVTTAIQLVEKLSTVSDSSIYLSQGEMVGAILEAMLVHNSNDYIKEAGLSILEVIATDKDVTLHTTNLPKVALSDPNAAYKDLAAIAGLCKISSLAPLFSSLNICDDILGYVRKWISESPFEGQEKLISAAFQTTSTLKISEAQGDLGPTIVQLLDISTLPQMKTFAEKNTNDNPVVENMKAVRSLIEVQRIGSDETVVNVVNALVSTIRKYIENRVVQLQCIKSFCIIAETEGGVRAEIDNGVIKVCLSFLQRTKVLLECQIAGFTLLSLLVKYSPESIEILRKSGAVEIVQGAMRLHNRSSELRLIIAPLALALVPVGEVKKIISEKVGEIKISLDSGDLKTILQAIITCNELAVTPEGCKFTISEGIPALIPRIEELASSKINSSENGIVAQNILSACSTLCSLLTASRPGKVAIVKNNVTVSLLNMYRNLANCSLNEEVETGLVDNLVAVANIVKFDVKAAETCFENGAVQLICTSLDNFQDNEKILGSACSAIASMATSPKRVEILLAEPSFNNLLTRLVNTVNESSKAEVRIKCLNAINDLISSHDTSIIQITTDVGSIVAAFGVVDKYPSESSQIRAACRVLNSIGNYVDIRAYFEQDLHRCVEVVLRALDAQKNNEEVVEDLLILLNNLTNSMDNTMLRECAIIELMQNVMMVHNDNPAVISKCGEVLSKCGADETIKSLMVSIINTQQENGPDCARDLDQLCRQLAVFVASQPENPEDALQYTEACLQSLVAAATEYPTDIRLLSSIAVLTQRITDRAFDNSEDSFGSWAVATSGMMQHIEDNLEDTSGKAVSSKRYVCSGIRVLSGCLNNPYTRNYVLERCNNGTFLPHIGEIMEKYQSDSDVTAETYEFMRILAEDPTGAQYVAQTPMGDISTIISTIKKYRKNDTVAVEGMKLIGNLVINAGADSSYICSVNGLNELQGLTEGSNKADIRDAALCDLMTKLISAGYQFEDKSLISRQIRRCRAYDDDQSLAEARREGVAVAISRLIASASESSENGRIQGIDSPAEILSMIQTYPTSPDVIREATKALTPMLKVNENASSLTYNSVLPILATSALPVVTADPYAADAVADLMLNLAQIQGMGVEMSQNQYTDDILNAISQLGDYYGDEFGQALKAKVEEITNTMASDIPAELSLRVVYDMFKRREAEGLSLSITESTAVAEKMEYLVQTMSQLVAQTMDGPTSIDFKFGCMAAQVISNIPEDVEYLVDNQWPKTMLLNIQNQDCDTKQAIASGLIDIAKTDKAAIQCATAPGTAQICCDFVQEIHASPMEEAKKEELLILRIQLVEKIAVSRQLFVGTSMLDILLSVWEAYDNKKYSLNILRHVFRALRRIVSDDFVSALLNANVLKRLIAIIKAKNDIGVLPDVLYLLGSLAIIPNIKSEIGENGGIDSICELLRASIKMPPEQISPTVTNGCLALANLTIQHTNNKQIFTKSKGPEIIKSLFNSYIGYWDVINSLGVLIVNLGYKKDETKKELGSSGIPALIVQFLNSYNGEQERIATRAFMSVLKAVANMCLYTPNIAVFASSHIEKVFNHLLEVSSNLPKETILMELRTLCNIASENEASQLATFNILIQPLLNLVLNAPGDDPDIKRLCFDVLSMLCRSPSNAADFFKASGTDIVIKQLLKNDYDTGLMTSAIHLLSYQTSVPEQMDYLVSAGIYRVIISIVEGKEGSSDLKIAAFRLLRRCMSDPSNALDFLSIGGAQSICESIKNSSDQTLVLVEAIRVLLGLLYSGSPDSEYSAADAPKGYQVCQLDVNDCNAIVKSVNHAIHKEENGRHLRLMRAGFGIMAYLLSENLCIESIASSETVNVMSKVMTIFASDMDSTALICQYISFLSKYASDLVPGIINDDFRNALENSASKAKGSRKDFVSSVSTAVMSGDYSTLSVLCGEFDFNITHWNVEPYPNGVQDLPKETKDFLRNGGKLKIVLDGKSRDEFTWRASQDLYKLEWKIGTKDNDFNNSLPIGKIRNIWKGLQSTVLKAANMVEPRKITGPTCFVIVGPPSEDQPQGMELSLKTKSKSERDGIIENFVMWREAATYH</sequence>
<keyword evidence="3" id="KW-1185">Reference proteome</keyword>
<dbReference type="SUPFAM" id="SSF48371">
    <property type="entry name" value="ARM repeat"/>
    <property type="match status" value="5"/>
</dbReference>
<dbReference type="OrthoDB" id="7537227at2759"/>
<name>A0A2P4YYW8_9CRYT</name>
<comment type="caution">
    <text evidence="2">The sequence shown here is derived from an EMBL/GenBank/DDBJ whole genome shotgun (WGS) entry which is preliminary data.</text>
</comment>
<dbReference type="VEuPathDB" id="CryptoDB:CmeUKMEL1_05270"/>
<dbReference type="InterPro" id="IPR016024">
    <property type="entry name" value="ARM-type_fold"/>
</dbReference>
<dbReference type="Gene3D" id="1.25.10.10">
    <property type="entry name" value="Leucine-rich Repeat Variant"/>
    <property type="match status" value="6"/>
</dbReference>
<gene>
    <name evidence="2" type="ORF">CmeUKMEL1_05270</name>
</gene>
<keyword evidence="1" id="KW-0677">Repeat</keyword>
<evidence type="ECO:0000313" key="2">
    <source>
        <dbReference type="EMBL" id="POM83013.1"/>
    </source>
</evidence>